<proteinExistence type="predicted"/>
<accession>A0A8C1S7A9</accession>
<name>A0A8C1S7A9_CYPCA</name>
<dbReference type="Proteomes" id="UP000694700">
    <property type="component" value="Unplaced"/>
</dbReference>
<organism evidence="1 2">
    <name type="scientific">Cyprinus carpio</name>
    <name type="common">Common carp</name>
    <dbReference type="NCBI Taxonomy" id="7962"/>
    <lineage>
        <taxon>Eukaryota</taxon>
        <taxon>Metazoa</taxon>
        <taxon>Chordata</taxon>
        <taxon>Craniata</taxon>
        <taxon>Vertebrata</taxon>
        <taxon>Euteleostomi</taxon>
        <taxon>Actinopterygii</taxon>
        <taxon>Neopterygii</taxon>
        <taxon>Teleostei</taxon>
        <taxon>Ostariophysi</taxon>
        <taxon>Cypriniformes</taxon>
        <taxon>Cyprinidae</taxon>
        <taxon>Cyprininae</taxon>
        <taxon>Cyprinus</taxon>
    </lineage>
</organism>
<evidence type="ECO:0000313" key="2">
    <source>
        <dbReference type="Proteomes" id="UP000694700"/>
    </source>
</evidence>
<reference evidence="1" key="1">
    <citation type="submission" date="2025-08" db="UniProtKB">
        <authorList>
            <consortium name="Ensembl"/>
        </authorList>
    </citation>
    <scope>IDENTIFICATION</scope>
</reference>
<dbReference type="AlphaFoldDB" id="A0A8C1S7A9"/>
<dbReference type="Ensembl" id="ENSCCRT00015003055.1">
    <property type="protein sequence ID" value="ENSCCRP00015002909.1"/>
    <property type="gene ID" value="ENSCCRG00015001823.1"/>
</dbReference>
<sequence length="50" mass="5950">ISTTDLMLKWNQMTEGECVMQPRKLEVNFNPDGRYHPMFYDHMCSVTQIL</sequence>
<protein>
    <submittedName>
        <fullName evidence="1">Uncharacterized protein</fullName>
    </submittedName>
</protein>
<evidence type="ECO:0000313" key="1">
    <source>
        <dbReference type="Ensembl" id="ENSCCRP00015002909.1"/>
    </source>
</evidence>